<dbReference type="HOGENOM" id="CLU_2316840_0_0_4"/>
<evidence type="ECO:0000313" key="1">
    <source>
        <dbReference type="EMBL" id="ABM96095.1"/>
    </source>
</evidence>
<name>A2SKK6_METPP</name>
<keyword evidence="2" id="KW-1185">Reference proteome</keyword>
<dbReference type="KEGG" id="mpt:Mpe_A3142"/>
<dbReference type="STRING" id="420662.Mpe_A3142"/>
<sequence length="97" mass="11379">MPDDFFAPPAFKADEALAALKRRLREWRLVEREGRFELQGRAIAELQLEGGAIRARTVRMPAMSPQWDETRLHNSADVRRFSEALQQRLTRWADRDE</sequence>
<evidence type="ECO:0000313" key="2">
    <source>
        <dbReference type="Proteomes" id="UP000000366"/>
    </source>
</evidence>
<reference evidence="1 2" key="1">
    <citation type="journal article" date="2007" name="J. Bacteriol.">
        <title>Whole-genome analysis of the methyl tert-butyl ether-degrading beta-proteobacterium Methylibium petroleiphilum PM1.</title>
        <authorList>
            <person name="Kane S.R."/>
            <person name="Chakicherla A.Y."/>
            <person name="Chain P.S.G."/>
            <person name="Schmidt R."/>
            <person name="Shin M.W."/>
            <person name="Legler T.C."/>
            <person name="Scow K.M."/>
            <person name="Larimer F.W."/>
            <person name="Lucas S.M."/>
            <person name="Richardson P.M."/>
            <person name="Hristova K.R."/>
        </authorList>
    </citation>
    <scope>NUCLEOTIDE SEQUENCE [LARGE SCALE GENOMIC DNA]</scope>
    <source>
        <strain evidence="2">ATCC BAA-1232 / LMG 22953 / PM1</strain>
    </source>
</reference>
<organism evidence="1 2">
    <name type="scientific">Methylibium petroleiphilum (strain ATCC BAA-1232 / LMG 22953 / PM1)</name>
    <dbReference type="NCBI Taxonomy" id="420662"/>
    <lineage>
        <taxon>Bacteria</taxon>
        <taxon>Pseudomonadati</taxon>
        <taxon>Pseudomonadota</taxon>
        <taxon>Betaproteobacteria</taxon>
        <taxon>Burkholderiales</taxon>
        <taxon>Sphaerotilaceae</taxon>
        <taxon>Methylibium</taxon>
    </lineage>
</organism>
<dbReference type="RefSeq" id="WP_011830718.1">
    <property type="nucleotide sequence ID" value="NC_008825.1"/>
</dbReference>
<dbReference type="eggNOG" id="ENOG5033J4P">
    <property type="taxonomic scope" value="Bacteria"/>
</dbReference>
<accession>A2SKK6</accession>
<dbReference type="EMBL" id="CP000555">
    <property type="protein sequence ID" value="ABM96095.1"/>
    <property type="molecule type" value="Genomic_DNA"/>
</dbReference>
<dbReference type="AlphaFoldDB" id="A2SKK6"/>
<gene>
    <name evidence="1" type="ordered locus">Mpe_A3142</name>
</gene>
<protein>
    <submittedName>
        <fullName evidence="1">Uncharacterized protein</fullName>
    </submittedName>
</protein>
<dbReference type="Proteomes" id="UP000000366">
    <property type="component" value="Chromosome"/>
</dbReference>
<proteinExistence type="predicted"/>